<accession>A0ABP7GLG1</accession>
<gene>
    <name evidence="1" type="ORF">GCM10023082_66220</name>
</gene>
<keyword evidence="2" id="KW-1185">Reference proteome</keyword>
<sequence length="217" mass="24345">MQVGSALFAMAATSGETVSCRINSAIVTLPATGPQGHAHAGSWLTAFWYAVICRDQKRMPQLCEIPLDLLRESQRVGRLEVDEYVYHWVDVLQTYWLERPGLVDKLTRTLELSHPDVATVAGADLLNQILYQPINLFHRFVTHDTDGYNKALYAALEYHKTDWTADEDRAEKPSGNVALGPLAITCLAHDGEFPVDVTSDYLPHHLIQRSWLGEFPT</sequence>
<protein>
    <submittedName>
        <fullName evidence="1">Uncharacterized protein</fullName>
    </submittedName>
</protein>
<reference evidence="2" key="1">
    <citation type="journal article" date="2019" name="Int. J. Syst. Evol. Microbiol.">
        <title>The Global Catalogue of Microorganisms (GCM) 10K type strain sequencing project: providing services to taxonomists for standard genome sequencing and annotation.</title>
        <authorList>
            <consortium name="The Broad Institute Genomics Platform"/>
            <consortium name="The Broad Institute Genome Sequencing Center for Infectious Disease"/>
            <person name="Wu L."/>
            <person name="Ma J."/>
        </authorList>
    </citation>
    <scope>NUCLEOTIDE SEQUENCE [LARGE SCALE GENOMIC DNA]</scope>
    <source>
        <strain evidence="2">JCM 30846</strain>
    </source>
</reference>
<dbReference type="Pfam" id="PF15575">
    <property type="entry name" value="Imm49"/>
    <property type="match status" value="1"/>
</dbReference>
<organism evidence="1 2">
    <name type="scientific">Streptomyces tremellae</name>
    <dbReference type="NCBI Taxonomy" id="1124239"/>
    <lineage>
        <taxon>Bacteria</taxon>
        <taxon>Bacillati</taxon>
        <taxon>Actinomycetota</taxon>
        <taxon>Actinomycetes</taxon>
        <taxon>Kitasatosporales</taxon>
        <taxon>Streptomycetaceae</taxon>
        <taxon>Streptomyces</taxon>
    </lineage>
</organism>
<evidence type="ECO:0000313" key="1">
    <source>
        <dbReference type="EMBL" id="GAA3763804.1"/>
    </source>
</evidence>
<dbReference type="InterPro" id="IPR029074">
    <property type="entry name" value="Imm49"/>
</dbReference>
<dbReference type="EMBL" id="BAABEP010000112">
    <property type="protein sequence ID" value="GAA3763804.1"/>
    <property type="molecule type" value="Genomic_DNA"/>
</dbReference>
<proteinExistence type="predicted"/>
<comment type="caution">
    <text evidence="1">The sequence shown here is derived from an EMBL/GenBank/DDBJ whole genome shotgun (WGS) entry which is preliminary data.</text>
</comment>
<name>A0ABP7GLG1_9ACTN</name>
<evidence type="ECO:0000313" key="2">
    <source>
        <dbReference type="Proteomes" id="UP001499884"/>
    </source>
</evidence>
<dbReference type="Proteomes" id="UP001499884">
    <property type="component" value="Unassembled WGS sequence"/>
</dbReference>